<accession>A0A2K8Z3A5</accession>
<feature type="chain" id="PRO_5014933928" evidence="1">
    <location>
        <begin position="22"/>
        <end position="61"/>
    </location>
</feature>
<dbReference type="KEGG" id="spir:CWM47_22495"/>
<evidence type="ECO:0000313" key="3">
    <source>
        <dbReference type="Proteomes" id="UP000232883"/>
    </source>
</evidence>
<keyword evidence="1" id="KW-0732">Signal</keyword>
<proteinExistence type="predicted"/>
<dbReference type="Proteomes" id="UP000232883">
    <property type="component" value="Chromosome"/>
</dbReference>
<dbReference type="AlphaFoldDB" id="A0A2K8Z3A5"/>
<dbReference type="RefSeq" id="WP_100990433.1">
    <property type="nucleotide sequence ID" value="NZ_CP025096.1"/>
</dbReference>
<evidence type="ECO:0000256" key="1">
    <source>
        <dbReference type="SAM" id="SignalP"/>
    </source>
</evidence>
<sequence length="61" mass="6575">MKIYILLLTIGSCFFSQFCQGQECQSVQRIDTKEGVAYMGIAGITKVTTVTGSQLIPGLVS</sequence>
<name>A0A2K8Z3A5_9BACT</name>
<keyword evidence="3" id="KW-1185">Reference proteome</keyword>
<dbReference type="EMBL" id="CP025096">
    <property type="protein sequence ID" value="AUD04367.1"/>
    <property type="molecule type" value="Genomic_DNA"/>
</dbReference>
<evidence type="ECO:0000313" key="2">
    <source>
        <dbReference type="EMBL" id="AUD04367.1"/>
    </source>
</evidence>
<protein>
    <submittedName>
        <fullName evidence="2">Uncharacterized protein</fullName>
    </submittedName>
</protein>
<organism evidence="2 3">
    <name type="scientific">Spirosoma pollinicola</name>
    <dbReference type="NCBI Taxonomy" id="2057025"/>
    <lineage>
        <taxon>Bacteria</taxon>
        <taxon>Pseudomonadati</taxon>
        <taxon>Bacteroidota</taxon>
        <taxon>Cytophagia</taxon>
        <taxon>Cytophagales</taxon>
        <taxon>Cytophagaceae</taxon>
        <taxon>Spirosoma</taxon>
    </lineage>
</organism>
<gene>
    <name evidence="2" type="ORF">CWM47_22495</name>
</gene>
<feature type="signal peptide" evidence="1">
    <location>
        <begin position="1"/>
        <end position="21"/>
    </location>
</feature>
<reference evidence="2 3" key="1">
    <citation type="submission" date="2017-11" db="EMBL/GenBank/DDBJ databases">
        <title>Taxonomic description and genome sequences of Spirosoma HA7 sp. nov., isolated from pollen microhabitat of Corylus avellana.</title>
        <authorList>
            <person name="Ambika Manirajan B."/>
            <person name="Suarez C."/>
            <person name="Ratering S."/>
            <person name="Geissler-Plaum R."/>
            <person name="Cardinale M."/>
            <person name="Sylvia S."/>
        </authorList>
    </citation>
    <scope>NUCLEOTIDE SEQUENCE [LARGE SCALE GENOMIC DNA]</scope>
    <source>
        <strain evidence="2 3">HA7</strain>
    </source>
</reference>